<protein>
    <submittedName>
        <fullName evidence="1">Uncharacterized protein</fullName>
    </submittedName>
</protein>
<dbReference type="EMBL" id="JBANQN010000009">
    <property type="protein sequence ID" value="KAK6779918.1"/>
    <property type="molecule type" value="Genomic_DNA"/>
</dbReference>
<organism evidence="1 2">
    <name type="scientific">Solanum bulbocastanum</name>
    <name type="common">Wild potato</name>
    <dbReference type="NCBI Taxonomy" id="147425"/>
    <lineage>
        <taxon>Eukaryota</taxon>
        <taxon>Viridiplantae</taxon>
        <taxon>Streptophyta</taxon>
        <taxon>Embryophyta</taxon>
        <taxon>Tracheophyta</taxon>
        <taxon>Spermatophyta</taxon>
        <taxon>Magnoliopsida</taxon>
        <taxon>eudicotyledons</taxon>
        <taxon>Gunneridae</taxon>
        <taxon>Pentapetalae</taxon>
        <taxon>asterids</taxon>
        <taxon>lamiids</taxon>
        <taxon>Solanales</taxon>
        <taxon>Solanaceae</taxon>
        <taxon>Solanoideae</taxon>
        <taxon>Solaneae</taxon>
        <taxon>Solanum</taxon>
    </lineage>
</organism>
<comment type="caution">
    <text evidence="1">The sequence shown here is derived from an EMBL/GenBank/DDBJ whole genome shotgun (WGS) entry which is preliminary data.</text>
</comment>
<dbReference type="Gene3D" id="1.10.10.60">
    <property type="entry name" value="Homeodomain-like"/>
    <property type="match status" value="1"/>
</dbReference>
<dbReference type="AlphaFoldDB" id="A0AAN8T8R4"/>
<reference evidence="1 2" key="1">
    <citation type="submission" date="2024-02" db="EMBL/GenBank/DDBJ databases">
        <title>de novo genome assembly of Solanum bulbocastanum strain 11H21.</title>
        <authorList>
            <person name="Hosaka A.J."/>
        </authorList>
    </citation>
    <scope>NUCLEOTIDE SEQUENCE [LARGE SCALE GENOMIC DNA]</scope>
    <source>
        <tissue evidence="1">Young leaves</tissue>
    </source>
</reference>
<dbReference type="PANTHER" id="PTHR31442">
    <property type="entry name" value="HOMEODOMAIN-LIKE SUPERFAMILY PROTEIN-RELATED"/>
    <property type="match status" value="1"/>
</dbReference>
<proteinExistence type="predicted"/>
<dbReference type="GO" id="GO:0005634">
    <property type="term" value="C:nucleus"/>
    <property type="evidence" value="ECO:0007669"/>
    <property type="project" value="TreeGrafter"/>
</dbReference>
<evidence type="ECO:0000313" key="2">
    <source>
        <dbReference type="Proteomes" id="UP001371456"/>
    </source>
</evidence>
<sequence length="286" mass="32321">MQLWRLVQLQQQCQCSPKESKKIDVMIINIHPTNMISFNLLAQAMALDVISVGCYPKEILEVMIRDVPDLTRMQVASHLQKCRRNDWTAPEERKHIHQLSSQGSSYDSKKKSTFQKYGIMSQTERGTNFSISTLNTNQNFARGESSIQQQLYCPQRRVQPSYLNFIDQFNNSCFSTQNYAGDGLQQQHGPLFEMLASQGLQDSIIGNTNHSLTLEFDCENHHNISDFSLDLNVAHGATYQGCGTFGTKIRNATINKYNLSLNADKVSDTYVGSVTFNELGVANTNF</sequence>
<name>A0AAN8T8R4_SOLBU</name>
<evidence type="ECO:0000313" key="1">
    <source>
        <dbReference type="EMBL" id="KAK6779918.1"/>
    </source>
</evidence>
<dbReference type="InterPro" id="IPR044841">
    <property type="entry name" value="LUX/BOA-like"/>
</dbReference>
<dbReference type="GO" id="GO:0003700">
    <property type="term" value="F:DNA-binding transcription factor activity"/>
    <property type="evidence" value="ECO:0007669"/>
    <property type="project" value="InterPro"/>
</dbReference>
<dbReference type="PANTHER" id="PTHR31442:SF38">
    <property type="entry name" value="TRANSCRIPTION FACTOR"/>
    <property type="match status" value="1"/>
</dbReference>
<gene>
    <name evidence="1" type="ORF">RDI58_022102</name>
</gene>
<accession>A0AAN8T8R4</accession>
<dbReference type="Proteomes" id="UP001371456">
    <property type="component" value="Unassembled WGS sequence"/>
</dbReference>
<keyword evidence="2" id="KW-1185">Reference proteome</keyword>